<keyword evidence="3 8" id="KW-0813">Transport</keyword>
<keyword evidence="8" id="KW-0997">Cell inner membrane</keyword>
<feature type="transmembrane region" description="Helical" evidence="8">
    <location>
        <begin position="307"/>
        <end position="330"/>
    </location>
</feature>
<evidence type="ECO:0000256" key="6">
    <source>
        <dbReference type="ARBA" id="ARBA00022989"/>
    </source>
</evidence>
<evidence type="ECO:0000259" key="9">
    <source>
        <dbReference type="PROSITE" id="PS50850"/>
    </source>
</evidence>
<name>A0ABV2EDH8_9CAUL</name>
<evidence type="ECO:0000256" key="3">
    <source>
        <dbReference type="ARBA" id="ARBA00022448"/>
    </source>
</evidence>
<keyword evidence="5 8" id="KW-0812">Transmembrane</keyword>
<protein>
    <recommendedName>
        <fullName evidence="8">Bcr/CflA family efflux transporter</fullName>
    </recommendedName>
</protein>
<feature type="transmembrane region" description="Helical" evidence="8">
    <location>
        <begin position="163"/>
        <end position="182"/>
    </location>
</feature>
<evidence type="ECO:0000256" key="4">
    <source>
        <dbReference type="ARBA" id="ARBA00022475"/>
    </source>
</evidence>
<keyword evidence="7 8" id="KW-0472">Membrane</keyword>
<evidence type="ECO:0000256" key="8">
    <source>
        <dbReference type="RuleBase" id="RU365088"/>
    </source>
</evidence>
<evidence type="ECO:0000313" key="10">
    <source>
        <dbReference type="EMBL" id="MET3524997.1"/>
    </source>
</evidence>
<dbReference type="CDD" id="cd17320">
    <property type="entry name" value="MFS_MdfA_MDR_like"/>
    <property type="match status" value="1"/>
</dbReference>
<feature type="transmembrane region" description="Helical" evidence="8">
    <location>
        <begin position="99"/>
        <end position="120"/>
    </location>
</feature>
<feature type="transmembrane region" description="Helical" evidence="8">
    <location>
        <begin position="132"/>
        <end position="157"/>
    </location>
</feature>
<keyword evidence="11" id="KW-1185">Reference proteome</keyword>
<dbReference type="Proteomes" id="UP001549110">
    <property type="component" value="Unassembled WGS sequence"/>
</dbReference>
<dbReference type="InterPro" id="IPR036259">
    <property type="entry name" value="MFS_trans_sf"/>
</dbReference>
<dbReference type="PROSITE" id="PS50850">
    <property type="entry name" value="MFS"/>
    <property type="match status" value="1"/>
</dbReference>
<feature type="transmembrane region" description="Helical" evidence="8">
    <location>
        <begin position="342"/>
        <end position="363"/>
    </location>
</feature>
<sequence>MKTGFARLALVLGLITAAGPFAIDMYLPALPSIGETLNASASAVQMSLTAFFVTLGVCQLVYGPMADMFGRKPPIYAGLALFIAGSIGCALAPTVETLIAFRVLQAVGACAGMVVPRAIVRDLHTGHEAARLMSLLMLVVSISPILAPLAGSALIAVGGWRSVFWAVTIAGVVGLLLAALQLQETRPAEHRAETSWSGILTGYRTLLADPAFMGLTFAGAFGMSTFFVYLAGSSFVLIGHYGLSPTVYSLFFGLNAVSFFGAAQFNGWLARRFGMAGIIRVASTGLAVTMAALVAVFALGIERLEVMTAFLLVAYAFLGVVTPTTAVLALDHHGKIAGAASALMGSLQMVVGSAVMGLAGLFADGTPGPMIAAMGACAITCFLVAQVSLRSATAAQVPAE</sequence>
<keyword evidence="6 8" id="KW-1133">Transmembrane helix</keyword>
<comment type="caution">
    <text evidence="8">Lacks conserved residue(s) required for the propagation of feature annotation.</text>
</comment>
<dbReference type="SUPFAM" id="SSF103473">
    <property type="entry name" value="MFS general substrate transporter"/>
    <property type="match status" value="1"/>
</dbReference>
<comment type="similarity">
    <text evidence="2 8">Belongs to the major facilitator superfamily. Bcr/CmlA family.</text>
</comment>
<comment type="subcellular location">
    <subcellularLocation>
        <location evidence="8">Cell inner membrane</location>
        <topology evidence="8">Multi-pass membrane protein</topology>
    </subcellularLocation>
    <subcellularLocation>
        <location evidence="1">Cell membrane</location>
        <topology evidence="1">Multi-pass membrane protein</topology>
    </subcellularLocation>
</comment>
<comment type="caution">
    <text evidence="10">The sequence shown here is derived from an EMBL/GenBank/DDBJ whole genome shotgun (WGS) entry which is preliminary data.</text>
</comment>
<organism evidence="10 11">
    <name type="scientific">Phenylobacterium koreense</name>
    <dbReference type="NCBI Taxonomy" id="266125"/>
    <lineage>
        <taxon>Bacteria</taxon>
        <taxon>Pseudomonadati</taxon>
        <taxon>Pseudomonadota</taxon>
        <taxon>Alphaproteobacteria</taxon>
        <taxon>Caulobacterales</taxon>
        <taxon>Caulobacteraceae</taxon>
        <taxon>Phenylobacterium</taxon>
    </lineage>
</organism>
<dbReference type="RefSeq" id="WP_331932936.1">
    <property type="nucleotide sequence ID" value="NZ_JBEPLU010000001.1"/>
</dbReference>
<dbReference type="Pfam" id="PF07690">
    <property type="entry name" value="MFS_1"/>
    <property type="match status" value="1"/>
</dbReference>
<evidence type="ECO:0000313" key="11">
    <source>
        <dbReference type="Proteomes" id="UP001549110"/>
    </source>
</evidence>
<reference evidence="10 11" key="1">
    <citation type="submission" date="2024-06" db="EMBL/GenBank/DDBJ databases">
        <title>Genomic Encyclopedia of Type Strains, Phase IV (KMG-IV): sequencing the most valuable type-strain genomes for metagenomic binning, comparative biology and taxonomic classification.</title>
        <authorList>
            <person name="Goeker M."/>
        </authorList>
    </citation>
    <scope>NUCLEOTIDE SEQUENCE [LARGE SCALE GENOMIC DNA]</scope>
    <source>
        <strain evidence="10 11">DSM 17809</strain>
    </source>
</reference>
<feature type="transmembrane region" description="Helical" evidence="8">
    <location>
        <begin position="42"/>
        <end position="62"/>
    </location>
</feature>
<gene>
    <name evidence="10" type="ORF">ABID41_000092</name>
</gene>
<evidence type="ECO:0000256" key="1">
    <source>
        <dbReference type="ARBA" id="ARBA00004651"/>
    </source>
</evidence>
<dbReference type="InterPro" id="IPR020846">
    <property type="entry name" value="MFS_dom"/>
</dbReference>
<evidence type="ECO:0000256" key="5">
    <source>
        <dbReference type="ARBA" id="ARBA00022692"/>
    </source>
</evidence>
<dbReference type="Gene3D" id="1.20.1720.10">
    <property type="entry name" value="Multidrug resistance protein D"/>
    <property type="match status" value="1"/>
</dbReference>
<feature type="domain" description="Major facilitator superfamily (MFS) profile" evidence="9">
    <location>
        <begin position="5"/>
        <end position="393"/>
    </location>
</feature>
<feature type="transmembrane region" description="Helical" evidence="8">
    <location>
        <begin position="212"/>
        <end position="241"/>
    </location>
</feature>
<feature type="transmembrane region" description="Helical" evidence="8">
    <location>
        <begin position="281"/>
        <end position="301"/>
    </location>
</feature>
<evidence type="ECO:0000256" key="7">
    <source>
        <dbReference type="ARBA" id="ARBA00023136"/>
    </source>
</evidence>
<feature type="transmembrane region" description="Helical" evidence="8">
    <location>
        <begin position="247"/>
        <end position="269"/>
    </location>
</feature>
<accession>A0ABV2EDH8</accession>
<dbReference type="InterPro" id="IPR011701">
    <property type="entry name" value="MFS"/>
</dbReference>
<dbReference type="EMBL" id="JBEPLU010000001">
    <property type="protein sequence ID" value="MET3524997.1"/>
    <property type="molecule type" value="Genomic_DNA"/>
</dbReference>
<dbReference type="PANTHER" id="PTHR23502">
    <property type="entry name" value="MAJOR FACILITATOR SUPERFAMILY"/>
    <property type="match status" value="1"/>
</dbReference>
<dbReference type="NCBIfam" id="TIGR00710">
    <property type="entry name" value="efflux_Bcr_CflA"/>
    <property type="match status" value="1"/>
</dbReference>
<proteinExistence type="inferred from homology"/>
<keyword evidence="4" id="KW-1003">Cell membrane</keyword>
<dbReference type="PANTHER" id="PTHR23502:SF132">
    <property type="entry name" value="POLYAMINE TRANSPORTER 2-RELATED"/>
    <property type="match status" value="1"/>
</dbReference>
<feature type="transmembrane region" description="Helical" evidence="8">
    <location>
        <begin position="369"/>
        <end position="389"/>
    </location>
</feature>
<feature type="transmembrane region" description="Helical" evidence="8">
    <location>
        <begin position="74"/>
        <end position="93"/>
    </location>
</feature>
<dbReference type="InterPro" id="IPR004812">
    <property type="entry name" value="Efflux_drug-R_Bcr/CmlA"/>
</dbReference>
<evidence type="ECO:0000256" key="2">
    <source>
        <dbReference type="ARBA" id="ARBA00006236"/>
    </source>
</evidence>